<comment type="caution">
    <text evidence="1">The sequence shown here is derived from an EMBL/GenBank/DDBJ whole genome shotgun (WGS) entry which is preliminary data.</text>
</comment>
<accession>A0ABW4TE24</accession>
<reference evidence="2" key="1">
    <citation type="journal article" date="2019" name="Int. J. Syst. Evol. Microbiol.">
        <title>The Global Catalogue of Microorganisms (GCM) 10K type strain sequencing project: providing services to taxonomists for standard genome sequencing and annotation.</title>
        <authorList>
            <consortium name="The Broad Institute Genomics Platform"/>
            <consortium name="The Broad Institute Genome Sequencing Center for Infectious Disease"/>
            <person name="Wu L."/>
            <person name="Ma J."/>
        </authorList>
    </citation>
    <scope>NUCLEOTIDE SEQUENCE [LARGE SCALE GENOMIC DNA]</scope>
    <source>
        <strain evidence="2">ICMP 6774ER</strain>
    </source>
</reference>
<dbReference type="PANTHER" id="PTHR34613">
    <property type="entry name" value="SLL0800 PROTEIN"/>
    <property type="match status" value="1"/>
</dbReference>
<organism evidence="1 2">
    <name type="scientific">Nonomuraea mangrovi</name>
    <dbReference type="NCBI Taxonomy" id="2316207"/>
    <lineage>
        <taxon>Bacteria</taxon>
        <taxon>Bacillati</taxon>
        <taxon>Actinomycetota</taxon>
        <taxon>Actinomycetes</taxon>
        <taxon>Streptosporangiales</taxon>
        <taxon>Streptosporangiaceae</taxon>
        <taxon>Nonomuraea</taxon>
    </lineage>
</organism>
<proteinExistence type="predicted"/>
<name>A0ABW4TE24_9ACTN</name>
<keyword evidence="2" id="KW-1185">Reference proteome</keyword>
<gene>
    <name evidence="1" type="ORF">ACFSKW_52460</name>
</gene>
<protein>
    <submittedName>
        <fullName evidence="1">Uncharacterized protein</fullName>
    </submittedName>
</protein>
<evidence type="ECO:0000313" key="1">
    <source>
        <dbReference type="EMBL" id="MFD1940101.1"/>
    </source>
</evidence>
<dbReference type="RefSeq" id="WP_379582997.1">
    <property type="nucleotide sequence ID" value="NZ_JBHUFV010000104.1"/>
</dbReference>
<evidence type="ECO:0000313" key="2">
    <source>
        <dbReference type="Proteomes" id="UP001597368"/>
    </source>
</evidence>
<dbReference type="EMBL" id="JBHUFV010000104">
    <property type="protein sequence ID" value="MFD1940101.1"/>
    <property type="molecule type" value="Genomic_DNA"/>
</dbReference>
<sequence length="295" mass="32071">MPGPQHDATNNLVRDHPDLAIRLMSMISGIRLADGSQIRVAGGELSDRVSKVRQADTVLVGGPPQDPWYAVISEIETRLSDDKLDQTLRYAVTLWLQLNKPVYVIVISPDRRAATFRRSVTVSAGKLEITLDPCVYGPDNIPVLTDPGQVVSDPALAALSVMAHGERQEVSETFLKGLNDLDDDDAPRYYEYAHNMASAPARRVMEALMSSSTWLVSSPFARKHFGEGKAEGLAEGLAKGKTEGEVTLLLTLLEARGIAVSDEIRARITSCADPGQFEAWTRRAAVATSAGEVFE</sequence>
<dbReference type="PANTHER" id="PTHR34613:SF1">
    <property type="entry name" value="SLL6017 PROTEIN"/>
    <property type="match status" value="1"/>
</dbReference>
<dbReference type="Proteomes" id="UP001597368">
    <property type="component" value="Unassembled WGS sequence"/>
</dbReference>